<comment type="caution">
    <text evidence="5">The sequence shown here is derived from an EMBL/GenBank/DDBJ whole genome shotgun (WGS) entry which is preliminary data.</text>
</comment>
<dbReference type="PROSITE" id="PS51186">
    <property type="entry name" value="GNAT"/>
    <property type="match status" value="1"/>
</dbReference>
<dbReference type="PANTHER" id="PTHR43792">
    <property type="entry name" value="GNAT FAMILY, PUTATIVE (AFU_ORTHOLOGUE AFUA_3G00765)-RELATED-RELATED"/>
    <property type="match status" value="1"/>
</dbReference>
<dbReference type="Gene3D" id="3.40.630.30">
    <property type="match status" value="1"/>
</dbReference>
<dbReference type="InterPro" id="IPR016181">
    <property type="entry name" value="Acyl_CoA_acyltransferase"/>
</dbReference>
<evidence type="ECO:0000313" key="5">
    <source>
        <dbReference type="EMBL" id="MDC8774062.1"/>
    </source>
</evidence>
<keyword evidence="1" id="KW-0808">Transferase</keyword>
<evidence type="ECO:0000256" key="2">
    <source>
        <dbReference type="ARBA" id="ARBA00023315"/>
    </source>
</evidence>
<reference evidence="5 6" key="1">
    <citation type="submission" date="2022-10" db="EMBL/GenBank/DDBJ databases">
        <title>Paucibacter sp. hw1 Genome sequencing.</title>
        <authorList>
            <person name="Park S."/>
        </authorList>
    </citation>
    <scope>NUCLEOTIDE SEQUENCE [LARGE SCALE GENOMIC DNA]</scope>
    <source>
        <strain evidence="6">hw1</strain>
    </source>
</reference>
<protein>
    <submittedName>
        <fullName evidence="5">GNAT family N-acetyltransferase</fullName>
    </submittedName>
</protein>
<sequence length="193" mass="21463">MVEAAVQIPTLQGQRCRLRELRPFDAGSLQRHADDEAVWRNMFEGFPHPYLQGDAEAWCSGGWRDGGHVWGIEVDEQIIGCVGFQAQAGWLRCNAEIGYWIGQAFWRRGISSEALGLVTEWAWAHQPELSRLCAGIFAWNEASQAVARKAGYQLEARLPQSAFKAGRLIDRVVWASYRNPASPVSSGAVTMST</sequence>
<dbReference type="EMBL" id="JAQQXT010000017">
    <property type="protein sequence ID" value="MDC8774062.1"/>
    <property type="molecule type" value="Genomic_DNA"/>
</dbReference>
<evidence type="ECO:0000256" key="3">
    <source>
        <dbReference type="ARBA" id="ARBA00038502"/>
    </source>
</evidence>
<dbReference type="PANTHER" id="PTHR43792:SF8">
    <property type="entry name" value="[RIBOSOMAL PROTEIN US5]-ALANINE N-ACETYLTRANSFERASE"/>
    <property type="match status" value="1"/>
</dbReference>
<dbReference type="SUPFAM" id="SSF55729">
    <property type="entry name" value="Acyl-CoA N-acyltransferases (Nat)"/>
    <property type="match status" value="1"/>
</dbReference>
<dbReference type="Pfam" id="PF13302">
    <property type="entry name" value="Acetyltransf_3"/>
    <property type="match status" value="1"/>
</dbReference>
<gene>
    <name evidence="5" type="ORF">PRZ03_21080</name>
</gene>
<accession>A0ABT5KKZ5</accession>
<dbReference type="RefSeq" id="WP_273602117.1">
    <property type="nucleotide sequence ID" value="NZ_JAQQXT010000017.1"/>
</dbReference>
<dbReference type="Proteomes" id="UP001221189">
    <property type="component" value="Unassembled WGS sequence"/>
</dbReference>
<dbReference type="InterPro" id="IPR000182">
    <property type="entry name" value="GNAT_dom"/>
</dbReference>
<evidence type="ECO:0000313" key="6">
    <source>
        <dbReference type="Proteomes" id="UP001221189"/>
    </source>
</evidence>
<dbReference type="InterPro" id="IPR051531">
    <property type="entry name" value="N-acetyltransferase"/>
</dbReference>
<proteinExistence type="inferred from homology"/>
<keyword evidence="2" id="KW-0012">Acyltransferase</keyword>
<keyword evidence="6" id="KW-1185">Reference proteome</keyword>
<comment type="similarity">
    <text evidence="3">Belongs to the acetyltransferase family. RimJ subfamily.</text>
</comment>
<evidence type="ECO:0000259" key="4">
    <source>
        <dbReference type="PROSITE" id="PS51186"/>
    </source>
</evidence>
<feature type="domain" description="N-acetyltransferase" evidence="4">
    <location>
        <begin position="16"/>
        <end position="180"/>
    </location>
</feature>
<evidence type="ECO:0000256" key="1">
    <source>
        <dbReference type="ARBA" id="ARBA00022679"/>
    </source>
</evidence>
<organism evidence="5 6">
    <name type="scientific">Roseateles albus</name>
    <dbReference type="NCBI Taxonomy" id="2987525"/>
    <lineage>
        <taxon>Bacteria</taxon>
        <taxon>Pseudomonadati</taxon>
        <taxon>Pseudomonadota</taxon>
        <taxon>Betaproteobacteria</taxon>
        <taxon>Burkholderiales</taxon>
        <taxon>Sphaerotilaceae</taxon>
        <taxon>Roseateles</taxon>
    </lineage>
</organism>
<name>A0ABT5KKZ5_9BURK</name>